<name>A0ABT2GK30_9MICO</name>
<feature type="transmembrane region" description="Helical" evidence="2">
    <location>
        <begin position="171"/>
        <end position="194"/>
    </location>
</feature>
<dbReference type="InterPro" id="IPR057169">
    <property type="entry name" value="DUF7847"/>
</dbReference>
<accession>A0ABT2GK30</accession>
<feature type="transmembrane region" description="Helical" evidence="2">
    <location>
        <begin position="214"/>
        <end position="243"/>
    </location>
</feature>
<organism evidence="4 5">
    <name type="scientific">Herbiconiux aconitum</name>
    <dbReference type="NCBI Taxonomy" id="2970913"/>
    <lineage>
        <taxon>Bacteria</taxon>
        <taxon>Bacillati</taxon>
        <taxon>Actinomycetota</taxon>
        <taxon>Actinomycetes</taxon>
        <taxon>Micrococcales</taxon>
        <taxon>Microbacteriaceae</taxon>
        <taxon>Herbiconiux</taxon>
    </lineage>
</organism>
<feature type="compositionally biased region" description="Low complexity" evidence="1">
    <location>
        <begin position="111"/>
        <end position="121"/>
    </location>
</feature>
<proteinExistence type="predicted"/>
<feature type="region of interest" description="Disordered" evidence="1">
    <location>
        <begin position="1"/>
        <end position="121"/>
    </location>
</feature>
<evidence type="ECO:0000256" key="1">
    <source>
        <dbReference type="SAM" id="MobiDB-lite"/>
    </source>
</evidence>
<evidence type="ECO:0000256" key="2">
    <source>
        <dbReference type="SAM" id="Phobius"/>
    </source>
</evidence>
<keyword evidence="2" id="KW-1133">Transmembrane helix</keyword>
<feature type="compositionally biased region" description="Pro residues" evidence="1">
    <location>
        <begin position="79"/>
        <end position="110"/>
    </location>
</feature>
<gene>
    <name evidence="4" type="ORF">N1027_00315</name>
</gene>
<reference evidence="4" key="1">
    <citation type="submission" date="2022-08" db="EMBL/GenBank/DDBJ databases">
        <authorList>
            <person name="Deng Y."/>
            <person name="Han X.-F."/>
            <person name="Zhang Y.-Q."/>
        </authorList>
    </citation>
    <scope>NUCLEOTIDE SEQUENCE</scope>
    <source>
        <strain evidence="4">CPCC 205763</strain>
    </source>
</reference>
<feature type="compositionally biased region" description="Pro residues" evidence="1">
    <location>
        <begin position="17"/>
        <end position="43"/>
    </location>
</feature>
<feature type="transmembrane region" description="Helical" evidence="2">
    <location>
        <begin position="264"/>
        <end position="293"/>
    </location>
</feature>
<evidence type="ECO:0000313" key="5">
    <source>
        <dbReference type="Proteomes" id="UP001165584"/>
    </source>
</evidence>
<sequence>MSENDSWAPPSADGSSAPPPPAPETAPAPAPAPAAQYAPPPPQQYAQPQPQYGQYPPQAPPPPQYGQYAPPSPQYGQYAPPPPPQYGQYAPPPPPQYGQYAPPPAPPGYPQPGASVPYWAQGQGYAQPGPAQWAPPPKPGLIPLRPLGFGTLMGAPFQVLRRNPKATFGSGLIVQLAIILVTVLFVGGAVFWAISRSVSANSADQAAVGAGSTAIVLLSLLVPVALTLFASALLQAVLVVEVARGTLGEKRRLGELWKAAFRRILPLTGWYALLAAAIVVVLGLIVLAIVAVASLGDTGVVFAVLAGLFLGLGSVVLAVWLGTKLSMVPCIIVLERIGVFASMRRSWKLTTGNFWRTFGVIALVYVILSTASQLLSVPFQFLMPIALSLIDPNNTGSGIVGAAALYLVFLAFSIVLSAVTSVVQAATVAVIYIDLRMRTEGLDIELARFVESRQIGDDSWPDPYLPQRRG</sequence>
<evidence type="ECO:0000259" key="3">
    <source>
        <dbReference type="Pfam" id="PF25231"/>
    </source>
</evidence>
<feature type="transmembrane region" description="Helical" evidence="2">
    <location>
        <begin position="354"/>
        <end position="379"/>
    </location>
</feature>
<dbReference type="EMBL" id="JANLCM010000001">
    <property type="protein sequence ID" value="MCS5716575.1"/>
    <property type="molecule type" value="Genomic_DNA"/>
</dbReference>
<dbReference type="RefSeq" id="WP_259503756.1">
    <property type="nucleotide sequence ID" value="NZ_JANLCM010000001.1"/>
</dbReference>
<feature type="transmembrane region" description="Helical" evidence="2">
    <location>
        <begin position="299"/>
        <end position="321"/>
    </location>
</feature>
<protein>
    <recommendedName>
        <fullName evidence="3">DUF7847 domain-containing protein</fullName>
    </recommendedName>
</protein>
<feature type="domain" description="DUF7847" evidence="3">
    <location>
        <begin position="181"/>
        <end position="434"/>
    </location>
</feature>
<keyword evidence="2" id="KW-0472">Membrane</keyword>
<keyword evidence="5" id="KW-1185">Reference proteome</keyword>
<feature type="compositionally biased region" description="Low complexity" evidence="1">
    <location>
        <begin position="65"/>
        <end position="78"/>
    </location>
</feature>
<comment type="caution">
    <text evidence="4">The sequence shown here is derived from an EMBL/GenBank/DDBJ whole genome shotgun (WGS) entry which is preliminary data.</text>
</comment>
<dbReference type="Pfam" id="PF25231">
    <property type="entry name" value="DUF7847"/>
    <property type="match status" value="1"/>
</dbReference>
<keyword evidence="2" id="KW-0812">Transmembrane</keyword>
<evidence type="ECO:0000313" key="4">
    <source>
        <dbReference type="EMBL" id="MCS5716575.1"/>
    </source>
</evidence>
<dbReference type="Proteomes" id="UP001165584">
    <property type="component" value="Unassembled WGS sequence"/>
</dbReference>
<feature type="transmembrane region" description="Helical" evidence="2">
    <location>
        <begin position="399"/>
        <end position="432"/>
    </location>
</feature>
<feature type="compositionally biased region" description="Low complexity" evidence="1">
    <location>
        <begin position="44"/>
        <end position="56"/>
    </location>
</feature>